<dbReference type="AlphaFoldDB" id="A0A0C7NIQ8"/>
<reference evidence="3" key="1">
    <citation type="submission" date="2014-11" db="EMBL/GenBank/DDBJ databases">
        <authorList>
            <person name="Wibberg D."/>
        </authorList>
    </citation>
    <scope>NUCLEOTIDE SEQUENCE [LARGE SCALE GENOMIC DNA]</scope>
    <source>
        <strain evidence="3">L3</strain>
    </source>
</reference>
<dbReference type="InterPro" id="IPR004038">
    <property type="entry name" value="Ribosomal_eL8/eL30/eS12/Gad45"/>
</dbReference>
<protein>
    <submittedName>
        <fullName evidence="2">Ribosomal protein L7Ae family protein</fullName>
    </submittedName>
</protein>
<keyword evidence="3" id="KW-1185">Reference proteome</keyword>
<evidence type="ECO:0000313" key="2">
    <source>
        <dbReference type="EMBL" id="CEP77791.1"/>
    </source>
</evidence>
<proteinExistence type="predicted"/>
<feature type="domain" description="Ribosomal protein eL8/eL30/eS12/Gadd45" evidence="1">
    <location>
        <begin position="9"/>
        <end position="94"/>
    </location>
</feature>
<dbReference type="HOGENOM" id="CLU_157804_2_0_0"/>
<sequence>MNSLTYEDKILSFLGLAAKSNSIVFGKANIKHYLSCPQLKRKLIILARDIGKRVKLETIQNCKNYNVPFIEINKTKSEISKAIGKVNISVIGITNESIIHGILDVVRENGGGL</sequence>
<dbReference type="KEGG" id="dtn:DTL3_0468"/>
<dbReference type="SUPFAM" id="SSF55315">
    <property type="entry name" value="L30e-like"/>
    <property type="match status" value="1"/>
</dbReference>
<dbReference type="Proteomes" id="UP000032809">
    <property type="component" value="Chromosome I"/>
</dbReference>
<organism evidence="2 3">
    <name type="scientific">Defluviitoga tunisiensis</name>
    <dbReference type="NCBI Taxonomy" id="1006576"/>
    <lineage>
        <taxon>Bacteria</taxon>
        <taxon>Thermotogati</taxon>
        <taxon>Thermotogota</taxon>
        <taxon>Thermotogae</taxon>
        <taxon>Petrotogales</taxon>
        <taxon>Petrotogaceae</taxon>
        <taxon>Defluviitoga</taxon>
    </lineage>
</organism>
<dbReference type="EMBL" id="LN824141">
    <property type="protein sequence ID" value="CEP77791.1"/>
    <property type="molecule type" value="Genomic_DNA"/>
</dbReference>
<dbReference type="GO" id="GO:0005840">
    <property type="term" value="C:ribosome"/>
    <property type="evidence" value="ECO:0007669"/>
    <property type="project" value="UniProtKB-KW"/>
</dbReference>
<name>A0A0C7NIQ8_DEFTU</name>
<dbReference type="InterPro" id="IPR029064">
    <property type="entry name" value="Ribosomal_eL30-like_sf"/>
</dbReference>
<gene>
    <name evidence="2" type="ORF">DTL3_0468</name>
</gene>
<dbReference type="OrthoDB" id="46317at2"/>
<dbReference type="STRING" id="1006576.DTL3_0468"/>
<dbReference type="Gene3D" id="3.30.1330.30">
    <property type="match status" value="1"/>
</dbReference>
<accession>A0A0C7NIQ8</accession>
<evidence type="ECO:0000313" key="3">
    <source>
        <dbReference type="Proteomes" id="UP000032809"/>
    </source>
</evidence>
<keyword evidence="2" id="KW-0687">Ribonucleoprotein</keyword>
<keyword evidence="2" id="KW-0689">Ribosomal protein</keyword>
<dbReference type="RefSeq" id="WP_045087355.1">
    <property type="nucleotide sequence ID" value="NZ_LN824141.1"/>
</dbReference>
<evidence type="ECO:0000259" key="1">
    <source>
        <dbReference type="Pfam" id="PF01248"/>
    </source>
</evidence>
<dbReference type="Pfam" id="PF01248">
    <property type="entry name" value="Ribosomal_L7Ae"/>
    <property type="match status" value="1"/>
</dbReference>